<name>A0A484ARX8_DRONA</name>
<proteinExistence type="predicted"/>
<reference evidence="1 2" key="1">
    <citation type="journal article" date="2019" name="J. Hered.">
        <title>An Improved Genome Assembly for Drosophila navojoa, the Basal Species in the mojavensis Cluster.</title>
        <authorList>
            <person name="Vanderlinde T."/>
            <person name="Dupim E.G."/>
            <person name="Nazario-Yepiz N.O."/>
            <person name="Carvalho A.B."/>
        </authorList>
    </citation>
    <scope>NUCLEOTIDE SEQUENCE [LARGE SCALE GENOMIC DNA]</scope>
    <source>
        <strain evidence="1">Navoj_Jal97</strain>
        <tissue evidence="1">Whole organism</tissue>
    </source>
</reference>
<organism evidence="1 2">
    <name type="scientific">Drosophila navojoa</name>
    <name type="common">Fruit fly</name>
    <dbReference type="NCBI Taxonomy" id="7232"/>
    <lineage>
        <taxon>Eukaryota</taxon>
        <taxon>Metazoa</taxon>
        <taxon>Ecdysozoa</taxon>
        <taxon>Arthropoda</taxon>
        <taxon>Hexapoda</taxon>
        <taxon>Insecta</taxon>
        <taxon>Pterygota</taxon>
        <taxon>Neoptera</taxon>
        <taxon>Endopterygota</taxon>
        <taxon>Diptera</taxon>
        <taxon>Brachycera</taxon>
        <taxon>Muscomorpha</taxon>
        <taxon>Ephydroidea</taxon>
        <taxon>Drosophilidae</taxon>
        <taxon>Drosophila</taxon>
    </lineage>
</organism>
<dbReference type="Proteomes" id="UP000295192">
    <property type="component" value="Unassembled WGS sequence"/>
</dbReference>
<keyword evidence="2" id="KW-1185">Reference proteome</keyword>
<dbReference type="EMBL" id="LSRL02002567">
    <property type="protein sequence ID" value="TDG38620.1"/>
    <property type="molecule type" value="Genomic_DNA"/>
</dbReference>
<feature type="non-terminal residue" evidence="1">
    <location>
        <position position="1"/>
    </location>
</feature>
<evidence type="ECO:0000313" key="2">
    <source>
        <dbReference type="Proteomes" id="UP000295192"/>
    </source>
</evidence>
<gene>
    <name evidence="1" type="ORF">AWZ03_014956</name>
</gene>
<evidence type="ECO:0000313" key="1">
    <source>
        <dbReference type="EMBL" id="TDG38620.1"/>
    </source>
</evidence>
<accession>A0A484ARX8</accession>
<protein>
    <submittedName>
        <fullName evidence="1">Uncharacterized protein</fullName>
    </submittedName>
</protein>
<dbReference type="AlphaFoldDB" id="A0A484ARX8"/>
<sequence length="32" mass="3845">ENFKVYMVEMQTLVRPLRYGAGHDLRAYARPY</sequence>
<comment type="caution">
    <text evidence="1">The sequence shown here is derived from an EMBL/GenBank/DDBJ whole genome shotgun (WGS) entry which is preliminary data.</text>
</comment>